<dbReference type="Proteomes" id="UP001157161">
    <property type="component" value="Unassembled WGS sequence"/>
</dbReference>
<protein>
    <submittedName>
        <fullName evidence="2">Uncharacterized protein</fullName>
    </submittedName>
</protein>
<organism evidence="2 3">
    <name type="scientific">Litorihabitans aurantiacus</name>
    <dbReference type="NCBI Taxonomy" id="1930061"/>
    <lineage>
        <taxon>Bacteria</taxon>
        <taxon>Bacillati</taxon>
        <taxon>Actinomycetota</taxon>
        <taxon>Actinomycetes</taxon>
        <taxon>Micrococcales</taxon>
        <taxon>Beutenbergiaceae</taxon>
        <taxon>Litorihabitans</taxon>
    </lineage>
</organism>
<evidence type="ECO:0000256" key="1">
    <source>
        <dbReference type="SAM" id="MobiDB-lite"/>
    </source>
</evidence>
<evidence type="ECO:0000313" key="3">
    <source>
        <dbReference type="Proteomes" id="UP001157161"/>
    </source>
</evidence>
<dbReference type="AlphaFoldDB" id="A0AA37XAR9"/>
<feature type="region of interest" description="Disordered" evidence="1">
    <location>
        <begin position="31"/>
        <end position="76"/>
    </location>
</feature>
<name>A0AA37XAR9_9MICO</name>
<proteinExistence type="predicted"/>
<accession>A0AA37XAR9</accession>
<sequence length="76" mass="8299">MAAGGGRELSPPAWCPHHLPRVDLSTAALAADKRPSPRQMQHSMRYPRSMQQSMEGRDRHGARRGAALVECDGVHG</sequence>
<reference evidence="2" key="1">
    <citation type="journal article" date="2014" name="Int. J. Syst. Evol. Microbiol.">
        <title>Complete genome sequence of Corynebacterium casei LMG S-19264T (=DSM 44701T), isolated from a smear-ripened cheese.</title>
        <authorList>
            <consortium name="US DOE Joint Genome Institute (JGI-PGF)"/>
            <person name="Walter F."/>
            <person name="Albersmeier A."/>
            <person name="Kalinowski J."/>
            <person name="Ruckert C."/>
        </authorList>
    </citation>
    <scope>NUCLEOTIDE SEQUENCE</scope>
    <source>
        <strain evidence="2">NBRC 112290</strain>
    </source>
</reference>
<evidence type="ECO:0000313" key="2">
    <source>
        <dbReference type="EMBL" id="GMA30359.1"/>
    </source>
</evidence>
<reference evidence="2" key="2">
    <citation type="submission" date="2023-02" db="EMBL/GenBank/DDBJ databases">
        <authorList>
            <person name="Sun Q."/>
            <person name="Mori K."/>
        </authorList>
    </citation>
    <scope>NUCLEOTIDE SEQUENCE</scope>
    <source>
        <strain evidence="2">NBRC 112290</strain>
    </source>
</reference>
<dbReference type="EMBL" id="BSUM01000001">
    <property type="protein sequence ID" value="GMA30359.1"/>
    <property type="molecule type" value="Genomic_DNA"/>
</dbReference>
<keyword evidence="3" id="KW-1185">Reference proteome</keyword>
<comment type="caution">
    <text evidence="2">The sequence shown here is derived from an EMBL/GenBank/DDBJ whole genome shotgun (WGS) entry which is preliminary data.</text>
</comment>
<gene>
    <name evidence="2" type="ORF">GCM10025875_03510</name>
</gene>